<dbReference type="PROSITE" id="PS50929">
    <property type="entry name" value="ABC_TM1F"/>
    <property type="match status" value="1"/>
</dbReference>
<dbReference type="InterPro" id="IPR017871">
    <property type="entry name" value="ABC_transporter-like_CS"/>
</dbReference>
<protein>
    <submittedName>
        <fullName evidence="11">ABC transporter ATP-binding protein</fullName>
    </submittedName>
</protein>
<dbReference type="GO" id="GO:0015421">
    <property type="term" value="F:ABC-type oligopeptide transporter activity"/>
    <property type="evidence" value="ECO:0007669"/>
    <property type="project" value="TreeGrafter"/>
</dbReference>
<evidence type="ECO:0000259" key="9">
    <source>
        <dbReference type="PROSITE" id="PS50893"/>
    </source>
</evidence>
<evidence type="ECO:0000313" key="11">
    <source>
        <dbReference type="EMBL" id="MPQ62238.1"/>
    </source>
</evidence>
<feature type="transmembrane region" description="Helical" evidence="8">
    <location>
        <begin position="245"/>
        <end position="266"/>
    </location>
</feature>
<dbReference type="InterPro" id="IPR003439">
    <property type="entry name" value="ABC_transporter-like_ATP-bd"/>
</dbReference>
<dbReference type="SMART" id="SM00382">
    <property type="entry name" value="AAA"/>
    <property type="match status" value="1"/>
</dbReference>
<dbReference type="InterPro" id="IPR036640">
    <property type="entry name" value="ABC1_TM_sf"/>
</dbReference>
<evidence type="ECO:0000256" key="2">
    <source>
        <dbReference type="ARBA" id="ARBA00022448"/>
    </source>
</evidence>
<dbReference type="Gene3D" id="1.20.1560.10">
    <property type="entry name" value="ABC transporter type 1, transmembrane domain"/>
    <property type="match status" value="1"/>
</dbReference>
<dbReference type="GO" id="GO:0005886">
    <property type="term" value="C:plasma membrane"/>
    <property type="evidence" value="ECO:0007669"/>
    <property type="project" value="UniProtKB-SubCell"/>
</dbReference>
<dbReference type="PANTHER" id="PTHR43394">
    <property type="entry name" value="ATP-DEPENDENT PERMEASE MDL1, MITOCHONDRIAL"/>
    <property type="match status" value="1"/>
</dbReference>
<dbReference type="Pfam" id="PF00664">
    <property type="entry name" value="ABC_membrane"/>
    <property type="match status" value="1"/>
</dbReference>
<evidence type="ECO:0000256" key="1">
    <source>
        <dbReference type="ARBA" id="ARBA00004651"/>
    </source>
</evidence>
<feature type="transmembrane region" description="Helical" evidence="8">
    <location>
        <begin position="14"/>
        <end position="34"/>
    </location>
</feature>
<dbReference type="SUPFAM" id="SSF52540">
    <property type="entry name" value="P-loop containing nucleoside triphosphate hydrolases"/>
    <property type="match status" value="1"/>
</dbReference>
<feature type="transmembrane region" description="Helical" evidence="8">
    <location>
        <begin position="142"/>
        <end position="165"/>
    </location>
</feature>
<organism evidence="11 12">
    <name type="scientific">Clostridium estertheticum</name>
    <dbReference type="NCBI Taxonomy" id="238834"/>
    <lineage>
        <taxon>Bacteria</taxon>
        <taxon>Bacillati</taxon>
        <taxon>Bacillota</taxon>
        <taxon>Clostridia</taxon>
        <taxon>Eubacteriales</taxon>
        <taxon>Clostridiaceae</taxon>
        <taxon>Clostridium</taxon>
    </lineage>
</organism>
<keyword evidence="2" id="KW-0813">Transport</keyword>
<evidence type="ECO:0000256" key="6">
    <source>
        <dbReference type="ARBA" id="ARBA00022989"/>
    </source>
</evidence>
<dbReference type="InterPro" id="IPR039421">
    <property type="entry name" value="Type_1_exporter"/>
</dbReference>
<dbReference type="PROSITE" id="PS00211">
    <property type="entry name" value="ABC_TRANSPORTER_1"/>
    <property type="match status" value="1"/>
</dbReference>
<evidence type="ECO:0000256" key="7">
    <source>
        <dbReference type="ARBA" id="ARBA00023136"/>
    </source>
</evidence>
<dbReference type="InterPro" id="IPR003593">
    <property type="entry name" value="AAA+_ATPase"/>
</dbReference>
<comment type="caution">
    <text evidence="11">The sequence shown here is derived from an EMBL/GenBank/DDBJ whole genome shotgun (WGS) entry which is preliminary data.</text>
</comment>
<evidence type="ECO:0000313" key="12">
    <source>
        <dbReference type="Proteomes" id="UP000342249"/>
    </source>
</evidence>
<gene>
    <name evidence="11" type="ORF">E4V82_08930</name>
</gene>
<dbReference type="InterPro" id="IPR011527">
    <property type="entry name" value="ABC1_TM_dom"/>
</dbReference>
<comment type="subcellular location">
    <subcellularLocation>
        <location evidence="1">Cell membrane</location>
        <topology evidence="1">Multi-pass membrane protein</topology>
    </subcellularLocation>
</comment>
<proteinExistence type="predicted"/>
<dbReference type="FunFam" id="3.40.50.300:FF:000287">
    <property type="entry name" value="Multidrug ABC transporter ATP-binding protein"/>
    <property type="match status" value="1"/>
</dbReference>
<dbReference type="InterPro" id="IPR027417">
    <property type="entry name" value="P-loop_NTPase"/>
</dbReference>
<evidence type="ECO:0000256" key="4">
    <source>
        <dbReference type="ARBA" id="ARBA00022741"/>
    </source>
</evidence>
<dbReference type="Proteomes" id="UP000342249">
    <property type="component" value="Unassembled WGS sequence"/>
</dbReference>
<dbReference type="PROSITE" id="PS50893">
    <property type="entry name" value="ABC_TRANSPORTER_2"/>
    <property type="match status" value="1"/>
</dbReference>
<feature type="domain" description="ABC transporter" evidence="9">
    <location>
        <begin position="335"/>
        <end position="568"/>
    </location>
</feature>
<keyword evidence="6 8" id="KW-1133">Transmembrane helix</keyword>
<dbReference type="PANTHER" id="PTHR43394:SF1">
    <property type="entry name" value="ATP-BINDING CASSETTE SUB-FAMILY B MEMBER 10, MITOCHONDRIAL"/>
    <property type="match status" value="1"/>
</dbReference>
<keyword evidence="3 8" id="KW-0812">Transmembrane</keyword>
<dbReference type="GO" id="GO:0016887">
    <property type="term" value="F:ATP hydrolysis activity"/>
    <property type="evidence" value="ECO:0007669"/>
    <property type="project" value="InterPro"/>
</dbReference>
<keyword evidence="5 11" id="KW-0067">ATP-binding</keyword>
<name>A0A5N7IMN6_9CLOT</name>
<evidence type="ECO:0000256" key="8">
    <source>
        <dbReference type="SAM" id="Phobius"/>
    </source>
</evidence>
<dbReference type="CDD" id="cd18542">
    <property type="entry name" value="ABC_6TM_YknU_like"/>
    <property type="match status" value="1"/>
</dbReference>
<dbReference type="AlphaFoldDB" id="A0A5N7IMN6"/>
<sequence>MMAFRWVWKYAKKYNIKIIIGFILVIICSAMNMVAPYLSGTIVDRVIMGKESNILIPLLGVIIAVILLRSILRYIFLILLENMSQDSIFDIRNDIYSNLQKLDFDFFDKTSTGDIMNKMTGDIDAVRHFLAWVGYNVLENSFIFLFGIAIMFSINYKLTLILLMFTPPIAYFARKLAIDVKPTFFNVRQQFSKLNSVAQENISGNRVVKAFAKEEFEIGKFGKENDEFRKRNIDSAKVWGKYLPIIDSLSISLNIVIILIGGIMVINQSITIGNLVTFNAMIFTINNPMRMAGWLINDIQRFSASGEKIIELMNTKPKIKNSENQVEEDRIKGNIEFKNVNFNYGDEEVLENINLKVSPGQTIAIIGHTGSGKSTFVSLLCRFYECTKGEILIDGYDIKDFNLRRLRKNIAVAMQDIFLFSDTIEGNIAYGFPTASMDEVRWAAGIAGADDFINKMEEGYDTIVGERGVGLSGGQKQRISLARALLKNPSIIILDDTTSSLDIQTENNIRHSLDKYFKDKTTFIIAHRISSVKNADMILVLNNGRIVERGTHSELLVKKGEYYNVYINQFGNFDDAKGKEVG</sequence>
<dbReference type="GO" id="GO:0005524">
    <property type="term" value="F:ATP binding"/>
    <property type="evidence" value="ECO:0007669"/>
    <property type="project" value="UniProtKB-KW"/>
</dbReference>
<accession>A0A5N7IMN6</accession>
<dbReference type="SUPFAM" id="SSF90123">
    <property type="entry name" value="ABC transporter transmembrane region"/>
    <property type="match status" value="1"/>
</dbReference>
<keyword evidence="7 8" id="KW-0472">Membrane</keyword>
<evidence type="ECO:0000256" key="3">
    <source>
        <dbReference type="ARBA" id="ARBA00022692"/>
    </source>
</evidence>
<reference evidence="11 12" key="1">
    <citation type="journal article" date="2019" name="Lett. Appl. Microbiol.">
        <title>A case of 'blown pack' spoilage of vacuum-packaged pork likely associated with Clostridium estertheticum in Canada.</title>
        <authorList>
            <person name="Zhang P."/>
            <person name="Ward P."/>
            <person name="McMullen L.M."/>
            <person name="Yang X."/>
        </authorList>
    </citation>
    <scope>NUCLEOTIDE SEQUENCE [LARGE SCALE GENOMIC DNA]</scope>
    <source>
        <strain evidence="11 12">MA19</strain>
    </source>
</reference>
<dbReference type="EMBL" id="SPSF01000020">
    <property type="protein sequence ID" value="MPQ62238.1"/>
    <property type="molecule type" value="Genomic_DNA"/>
</dbReference>
<dbReference type="Gene3D" id="3.40.50.300">
    <property type="entry name" value="P-loop containing nucleotide triphosphate hydrolases"/>
    <property type="match status" value="1"/>
</dbReference>
<keyword evidence="4" id="KW-0547">Nucleotide-binding</keyword>
<evidence type="ECO:0000256" key="5">
    <source>
        <dbReference type="ARBA" id="ARBA00022840"/>
    </source>
</evidence>
<feature type="domain" description="ABC transmembrane type-1" evidence="10">
    <location>
        <begin position="19"/>
        <end position="301"/>
    </location>
</feature>
<feature type="transmembrane region" description="Helical" evidence="8">
    <location>
        <begin position="54"/>
        <end position="76"/>
    </location>
</feature>
<evidence type="ECO:0000259" key="10">
    <source>
        <dbReference type="PROSITE" id="PS50929"/>
    </source>
</evidence>
<dbReference type="Pfam" id="PF00005">
    <property type="entry name" value="ABC_tran"/>
    <property type="match status" value="1"/>
</dbReference>